<gene>
    <name evidence="1" type="ORF">HMPREF9013_0775</name>
</gene>
<name>D2MM06_9FIRM</name>
<comment type="caution">
    <text evidence="1">The sequence shown here is derived from an EMBL/GenBank/DDBJ whole genome shotgun (WGS) entry which is preliminary data.</text>
</comment>
<dbReference type="RefSeq" id="WP_006626427.1">
    <property type="nucleotide sequence ID" value="NZ_ADFR01000002.1"/>
</dbReference>
<dbReference type="Proteomes" id="UP000005017">
    <property type="component" value="Unassembled WGS sequence"/>
</dbReference>
<reference evidence="2" key="1">
    <citation type="submission" date="2009-12" db="EMBL/GenBank/DDBJ databases">
        <title>Sequence of Clostridiales genomosp. BVAB3 str. UPII9-5.</title>
        <authorList>
            <person name="Madupu R."/>
            <person name="Durkin A.S."/>
            <person name="Torralba M."/>
            <person name="Methe B."/>
            <person name="Sutton G.G."/>
            <person name="Strausberg R.L."/>
            <person name="Nelson K.E."/>
        </authorList>
    </citation>
    <scope>NUCLEOTIDE SEQUENCE [LARGE SCALE GENOMIC DNA]</scope>
    <source>
        <strain evidence="2">W1219</strain>
    </source>
</reference>
<sequence>MKLPKNWKEYSHLEQAKWFLKYVVQYQREGEIKGLSADVDQEVKEAYDKFLIEGGYEF</sequence>
<protein>
    <submittedName>
        <fullName evidence="1">Uncharacterized protein</fullName>
    </submittedName>
</protein>
<accession>D2MM06</accession>
<keyword evidence="2" id="KW-1185">Reference proteome</keyword>
<evidence type="ECO:0000313" key="1">
    <source>
        <dbReference type="EMBL" id="EFC06082.1"/>
    </source>
</evidence>
<dbReference type="EMBL" id="ADFR01000002">
    <property type="protein sequence ID" value="EFC06082.1"/>
    <property type="molecule type" value="Genomic_DNA"/>
</dbReference>
<dbReference type="OrthoDB" id="9772660at2"/>
<dbReference type="AlphaFoldDB" id="D2MM06"/>
<evidence type="ECO:0000313" key="2">
    <source>
        <dbReference type="Proteomes" id="UP000005017"/>
    </source>
</evidence>
<proteinExistence type="predicted"/>
<organism evidence="1 2">
    <name type="scientific">Bulleidia extructa W1219</name>
    <dbReference type="NCBI Taxonomy" id="679192"/>
    <lineage>
        <taxon>Bacteria</taxon>
        <taxon>Bacillati</taxon>
        <taxon>Bacillota</taxon>
        <taxon>Erysipelotrichia</taxon>
        <taxon>Erysipelotrichales</taxon>
        <taxon>Erysipelotrichaceae</taxon>
        <taxon>Bulleidia</taxon>
    </lineage>
</organism>
<dbReference type="STRING" id="679192.HMPREF9013_0775"/>